<keyword evidence="10" id="KW-0479">Metal-binding</keyword>
<evidence type="ECO:0000256" key="9">
    <source>
        <dbReference type="ARBA" id="ARBA00022692"/>
    </source>
</evidence>
<evidence type="ECO:0000313" key="20">
    <source>
        <dbReference type="EMBL" id="CAB3287602.1"/>
    </source>
</evidence>
<comment type="pathway">
    <text evidence="4">Protein modification; protein glycosylation.</text>
</comment>
<feature type="transmembrane region" description="Helical" evidence="17">
    <location>
        <begin position="234"/>
        <end position="254"/>
    </location>
</feature>
<dbReference type="Pfam" id="PF02516">
    <property type="entry name" value="STT3"/>
    <property type="match status" value="1"/>
</dbReference>
<evidence type="ECO:0000256" key="15">
    <source>
        <dbReference type="ARBA" id="ARBA00030679"/>
    </source>
</evidence>
<dbReference type="Pfam" id="PF21436">
    <property type="entry name" value="STT3-PglB_core"/>
    <property type="match status" value="1"/>
</dbReference>
<comment type="similarity">
    <text evidence="5">Belongs to the STT3 family.</text>
</comment>
<comment type="subcellular location">
    <subcellularLocation>
        <location evidence="3">Cell membrane</location>
        <topology evidence="3">Multi-pass membrane protein</topology>
    </subcellularLocation>
</comment>
<evidence type="ECO:0000313" key="21">
    <source>
        <dbReference type="Proteomes" id="UP000679213"/>
    </source>
</evidence>
<evidence type="ECO:0000256" key="1">
    <source>
        <dbReference type="ARBA" id="ARBA00001936"/>
    </source>
</evidence>
<evidence type="ECO:0000256" key="10">
    <source>
        <dbReference type="ARBA" id="ARBA00022723"/>
    </source>
</evidence>
<dbReference type="PANTHER" id="PTHR13872">
    <property type="entry name" value="DOLICHYL-DIPHOSPHOOLIGOSACCHARIDE--PROTEIN GLYCOSYLTRANSFERASE SUBUNIT"/>
    <property type="match status" value="1"/>
</dbReference>
<dbReference type="GO" id="GO:0005886">
    <property type="term" value="C:plasma membrane"/>
    <property type="evidence" value="ECO:0007669"/>
    <property type="project" value="UniProtKB-SubCell"/>
</dbReference>
<feature type="transmembrane region" description="Helical" evidence="17">
    <location>
        <begin position="477"/>
        <end position="494"/>
    </location>
</feature>
<feature type="transmembrane region" description="Helical" evidence="17">
    <location>
        <begin position="420"/>
        <end position="442"/>
    </location>
</feature>
<dbReference type="KEGG" id="mesg:MLAUSG7_0298"/>
<keyword evidence="21" id="KW-1185">Reference proteome</keyword>
<keyword evidence="7 20" id="KW-0328">Glycosyltransferase</keyword>
<evidence type="ECO:0000256" key="8">
    <source>
        <dbReference type="ARBA" id="ARBA00022679"/>
    </source>
</evidence>
<evidence type="ECO:0000256" key="17">
    <source>
        <dbReference type="SAM" id="Phobius"/>
    </source>
</evidence>
<organism evidence="20 21">
    <name type="scientific">Methanocaldococcus lauensis</name>
    <dbReference type="NCBI Taxonomy" id="2546128"/>
    <lineage>
        <taxon>Archaea</taxon>
        <taxon>Methanobacteriati</taxon>
        <taxon>Methanobacteriota</taxon>
        <taxon>Methanomada group</taxon>
        <taxon>Methanococci</taxon>
        <taxon>Methanococcales</taxon>
        <taxon>Methanocaldococcaceae</taxon>
        <taxon>Methanocaldococcus</taxon>
    </lineage>
</organism>
<sequence length="933" mass="104817">MSKMLEKINNLFKEKGWIKILLIVLMLMFISFQLRAQPADMKFAQDNEFLKKMFSDEHGRMYLLALDPYYYLRLTENLYNHGHCGETIKIIDGKPMPYDLYQYAPPGHPISWEPPVICLTTLFIYYMWHSIDATVTIMNAAFWVPAVLGMLLGIPIYFIVRRVTNSNIGGIVGAIALISSPSLLYKTCAGFADTPIFEVLPILFIVWFILEAIHNQGNTILFNRDIKNNLKKPISLFVIVAILFELIVGFYLNITTGESIVFASILFYAVSLAFVIVGLIVSGIKKLKNEDVGFELFATMALILTVVAPKMWGAWWYGFDVITAFLIVYTIALILLKSQTTIKEIMDVKNFKNVVYLSIFYIVGSFILLTATYGLNIAISPITMPLSMSQVLSTYSLTTGWPNVYTTVAELAKPSSFNEIFINAIGSTTIAIAGILGTILSFISLRQEKIKIDIKYAILLAIWLGVTLYAATKGIRFASLATSPLAIGLGILVGQIDRLLKMKNEMALFGLGIPVGIFGSIVLLKYINKIPEILLPTTYVPITAYGFLIVLGLLAIYKILDIYTSINNKKDAIIKILSILLCIGVVIPPLANAVPFSPAPTFNNGWKEGLDWIKETTSKNSVITCWWDNGHIYTYEARRMVTFDGGSQNSPRAYWVGRAFATSNENLSIGIIRMLATSGDAAFEKGSVLMNYTHNNVSKVVKILNEILPVNRSYAYEILTKKYGLSDKEAKMVLNATHPEHPNPDYLITYNRMTDIAPVWSMFGFWNFSLPPNTPNDKREKGAFFKGKSFVLNNHNNTVILAKVNLNGYDYITLINGTKITTIIIKYINGQPQPVGTFKIHKLYIKTPYGVKEFIINKDGQLSEFIRIEPYGRGWAWLSTRNLEDSIYAKLHFLDGYGLRHIKLVKATIDPTNFGVQPGFKIYKVDYGTDYLK</sequence>
<accession>A0A8D6STX8</accession>
<feature type="transmembrane region" description="Helical" evidence="17">
    <location>
        <begin position="196"/>
        <end position="213"/>
    </location>
</feature>
<evidence type="ECO:0000256" key="16">
    <source>
        <dbReference type="ARBA" id="ARBA00034066"/>
    </source>
</evidence>
<feature type="transmembrane region" description="Helical" evidence="17">
    <location>
        <begin position="506"/>
        <end position="527"/>
    </location>
</feature>
<comment type="cofactor">
    <cofactor evidence="2">
        <name>Mg(2+)</name>
        <dbReference type="ChEBI" id="CHEBI:18420"/>
    </cofactor>
</comment>
<keyword evidence="14" id="KW-0464">Manganese</keyword>
<feature type="transmembrane region" description="Helical" evidence="17">
    <location>
        <begin position="539"/>
        <end position="560"/>
    </location>
</feature>
<keyword evidence="8 20" id="KW-0808">Transferase</keyword>
<evidence type="ECO:0000256" key="12">
    <source>
        <dbReference type="ARBA" id="ARBA00022989"/>
    </source>
</evidence>
<evidence type="ECO:0000256" key="5">
    <source>
        <dbReference type="ARBA" id="ARBA00010810"/>
    </source>
</evidence>
<keyword evidence="13 17" id="KW-0472">Membrane</keyword>
<dbReference type="InterPro" id="IPR003674">
    <property type="entry name" value="Oligo_trans_STT3"/>
</dbReference>
<evidence type="ECO:0000256" key="4">
    <source>
        <dbReference type="ARBA" id="ARBA00004922"/>
    </source>
</evidence>
<evidence type="ECO:0000259" key="18">
    <source>
        <dbReference type="Pfam" id="PF02516"/>
    </source>
</evidence>
<feature type="domain" description="Oligosaccharyl transferase STT3 N-terminal" evidence="18">
    <location>
        <begin position="26"/>
        <end position="554"/>
    </location>
</feature>
<proteinExistence type="inferred from homology"/>
<evidence type="ECO:0000256" key="6">
    <source>
        <dbReference type="ARBA" id="ARBA00012602"/>
    </source>
</evidence>
<evidence type="ECO:0000256" key="2">
    <source>
        <dbReference type="ARBA" id="ARBA00001946"/>
    </source>
</evidence>
<dbReference type="Gene3D" id="3.40.50.12610">
    <property type="match status" value="1"/>
</dbReference>
<evidence type="ECO:0000256" key="3">
    <source>
        <dbReference type="ARBA" id="ARBA00004651"/>
    </source>
</evidence>
<comment type="catalytic activity">
    <reaction evidence="16">
        <text>an archaeal dolichyl phosphooligosaccharide + [protein]-L-asparagine = an archaeal dolichyl phosphate + a glycoprotein with the oligosaccharide chain attached by N-beta-D-glycosyl linkage to a protein L-asparagine.</text>
        <dbReference type="EC" id="2.4.99.21"/>
    </reaction>
</comment>
<dbReference type="GeneID" id="65883104"/>
<feature type="transmembrane region" description="Helical" evidence="17">
    <location>
        <begin position="167"/>
        <end position="184"/>
    </location>
</feature>
<dbReference type="UniPathway" id="UPA00378"/>
<protein>
    <recommendedName>
        <fullName evidence="6">dolichyl-phosphooligosaccharide-protein glycotransferase</fullName>
        <ecNumber evidence="6">2.4.99.21</ecNumber>
    </recommendedName>
    <alternativeName>
        <fullName evidence="15">Oligosaccharyl transferase</fullName>
    </alternativeName>
</protein>
<dbReference type="GO" id="GO:0046872">
    <property type="term" value="F:metal ion binding"/>
    <property type="evidence" value="ECO:0007669"/>
    <property type="project" value="UniProtKB-KW"/>
</dbReference>
<feature type="transmembrane region" description="Helical" evidence="17">
    <location>
        <begin position="292"/>
        <end position="308"/>
    </location>
</feature>
<keyword evidence="12 17" id="KW-1133">Transmembrane helix</keyword>
<dbReference type="AlphaFoldDB" id="A0A8D6STX8"/>
<reference evidence="20 21" key="1">
    <citation type="submission" date="2020-04" db="EMBL/GenBank/DDBJ databases">
        <authorList>
            <consortium name="Genoscope - CEA"/>
            <person name="William W."/>
        </authorList>
    </citation>
    <scope>NUCLEOTIDE SEQUENCE [LARGE SCALE GENOMIC DNA]</scope>
    <source>
        <strain evidence="20 21">SG7</strain>
    </source>
</reference>
<feature type="domain" description="STT3/PglB/AglB core" evidence="19">
    <location>
        <begin position="621"/>
        <end position="768"/>
    </location>
</feature>
<dbReference type="RefSeq" id="WP_250543610.1">
    <property type="nucleotide sequence ID" value="NZ_LR792632.1"/>
</dbReference>
<comment type="cofactor">
    <cofactor evidence="1">
        <name>Mn(2+)</name>
        <dbReference type="ChEBI" id="CHEBI:29035"/>
    </cofactor>
</comment>
<dbReference type="InterPro" id="IPR048999">
    <property type="entry name" value="STT3-PglB_core"/>
</dbReference>
<gene>
    <name evidence="20" type="primary">aglB</name>
    <name evidence="20" type="ORF">MLAUSG7_0298</name>
</gene>
<name>A0A8D6STX8_9EURY</name>
<dbReference type="GO" id="GO:0004576">
    <property type="term" value="F:oligosaccharyl transferase activity"/>
    <property type="evidence" value="ECO:0007669"/>
    <property type="project" value="InterPro"/>
</dbReference>
<evidence type="ECO:0000256" key="7">
    <source>
        <dbReference type="ARBA" id="ARBA00022676"/>
    </source>
</evidence>
<feature type="transmembrane region" description="Helical" evidence="17">
    <location>
        <begin position="314"/>
        <end position="336"/>
    </location>
</feature>
<evidence type="ECO:0000256" key="11">
    <source>
        <dbReference type="ARBA" id="ARBA00022842"/>
    </source>
</evidence>
<feature type="transmembrane region" description="Helical" evidence="17">
    <location>
        <begin position="140"/>
        <end position="160"/>
    </location>
</feature>
<feature type="transmembrane region" description="Helical" evidence="17">
    <location>
        <begin position="356"/>
        <end position="379"/>
    </location>
</feature>
<dbReference type="EC" id="2.4.99.21" evidence="6"/>
<feature type="transmembrane region" description="Helical" evidence="17">
    <location>
        <begin position="454"/>
        <end position="471"/>
    </location>
</feature>
<evidence type="ECO:0000256" key="14">
    <source>
        <dbReference type="ARBA" id="ARBA00023211"/>
    </source>
</evidence>
<feature type="transmembrane region" description="Helical" evidence="17">
    <location>
        <begin position="260"/>
        <end position="280"/>
    </location>
</feature>
<dbReference type="EMBL" id="LR792632">
    <property type="protein sequence ID" value="CAB3287602.1"/>
    <property type="molecule type" value="Genomic_DNA"/>
</dbReference>
<dbReference type="InterPro" id="IPR048307">
    <property type="entry name" value="STT3_N"/>
</dbReference>
<dbReference type="PANTHER" id="PTHR13872:SF1">
    <property type="entry name" value="DOLICHYL-DIPHOSPHOOLIGOSACCHARIDE--PROTEIN GLYCOSYLTRANSFERASE SUBUNIT STT3B"/>
    <property type="match status" value="1"/>
</dbReference>
<evidence type="ECO:0000256" key="13">
    <source>
        <dbReference type="ARBA" id="ARBA00023136"/>
    </source>
</evidence>
<evidence type="ECO:0000259" key="19">
    <source>
        <dbReference type="Pfam" id="PF21436"/>
    </source>
</evidence>
<keyword evidence="11" id="KW-0460">Magnesium</keyword>
<feature type="transmembrane region" description="Helical" evidence="17">
    <location>
        <begin position="16"/>
        <end position="34"/>
    </location>
</feature>
<keyword evidence="9 17" id="KW-0812">Transmembrane</keyword>
<dbReference type="Proteomes" id="UP000679213">
    <property type="component" value="Chromosome I"/>
</dbReference>
<feature type="transmembrane region" description="Helical" evidence="17">
    <location>
        <begin position="572"/>
        <end position="591"/>
    </location>
</feature>